<dbReference type="PANTHER" id="PTHR24412:SF489">
    <property type="entry name" value="RING FINGER DOMAIN AND KELCH REPEAT-CONTAINING PROTEIN DDB_G0271372"/>
    <property type="match status" value="1"/>
</dbReference>
<dbReference type="EMBL" id="JAQNDK010000003">
    <property type="protein sequence ID" value="MDC0681393.1"/>
    <property type="molecule type" value="Genomic_DNA"/>
</dbReference>
<keyword evidence="2" id="KW-0677">Repeat</keyword>
<dbReference type="PANTHER" id="PTHR24412">
    <property type="entry name" value="KELCH PROTEIN"/>
    <property type="match status" value="1"/>
</dbReference>
<reference evidence="4 5" key="1">
    <citation type="submission" date="2023-01" db="EMBL/GenBank/DDBJ databases">
        <title>Minimal conservation of predation-associated metabolite biosynthetic gene clusters underscores biosynthetic potential of Myxococcota including descriptions for ten novel species: Archangium lansinium sp. nov., Myxococcus landrumus sp. nov., Nannocystis bai.</title>
        <authorList>
            <person name="Ahearne A."/>
            <person name="Stevens C."/>
            <person name="Dowd S."/>
        </authorList>
    </citation>
    <scope>NUCLEOTIDE SEQUENCE [LARGE SCALE GENOMIC DNA]</scope>
    <source>
        <strain evidence="4 5">WIWO2</strain>
    </source>
</reference>
<sequence>MSTIGRRHHRRLVPFLSLAVLAIAGCGAGAEPEPLASDALAEGALEVNSAPLAHHHAKKKKCRRHVGVHAEWSSVAPLPVARERHIALLMPDGQVLVAGGSGDYPYPTTVDFYNPAADTWTTGDTLPYPMSPVGAALLQDGRVLFSPGGLVYDPSTGTTASVPLTPGEAARGWEFAYTALTLLPDGRVLRTGGSDDDRSLKEAVLYDPATNTWSSAASMSVTRYLHTSTLLQDGRVLVVGGYTLNGNEMPQGRTSVEIYDPATGAWAAAAPTNLPRMQHTATLLPSGRVLVVGGGGRIYGGTEEEIEILVDAGETAEIYDPANDTWTLTAPPNFLHTWASAVAPMSHGRVMAVGSDGAEIYKEANGSWTAIDEPIQRGFHTATTLQDGSVLITGGYDATYFSNPPTLASVERYGGCECKNEKKH</sequence>
<protein>
    <submittedName>
        <fullName evidence="4">Kelch repeat-containing protein</fullName>
    </submittedName>
</protein>
<keyword evidence="3" id="KW-0732">Signal</keyword>
<comment type="caution">
    <text evidence="4">The sequence shown here is derived from an EMBL/GenBank/DDBJ whole genome shotgun (WGS) entry which is preliminary data.</text>
</comment>
<dbReference type="Gene3D" id="2.130.10.80">
    <property type="entry name" value="Galactose oxidase/kelch, beta-propeller"/>
    <property type="match status" value="4"/>
</dbReference>
<organism evidence="4 5">
    <name type="scientific">Sorangium atrum</name>
    <dbReference type="NCBI Taxonomy" id="2995308"/>
    <lineage>
        <taxon>Bacteria</taxon>
        <taxon>Pseudomonadati</taxon>
        <taxon>Myxococcota</taxon>
        <taxon>Polyangia</taxon>
        <taxon>Polyangiales</taxon>
        <taxon>Polyangiaceae</taxon>
        <taxon>Sorangium</taxon>
    </lineage>
</organism>
<proteinExistence type="predicted"/>
<name>A0ABT5C608_9BACT</name>
<gene>
    <name evidence="4" type="ORF">POL72_26875</name>
</gene>
<dbReference type="Proteomes" id="UP001217485">
    <property type="component" value="Unassembled WGS sequence"/>
</dbReference>
<keyword evidence="1" id="KW-0880">Kelch repeat</keyword>
<dbReference type="Pfam" id="PF01344">
    <property type="entry name" value="Kelch_1"/>
    <property type="match status" value="2"/>
</dbReference>
<dbReference type="SMART" id="SM00612">
    <property type="entry name" value="Kelch"/>
    <property type="match status" value="3"/>
</dbReference>
<dbReference type="InterPro" id="IPR037293">
    <property type="entry name" value="Gal_Oxidase_central_sf"/>
</dbReference>
<feature type="signal peptide" evidence="3">
    <location>
        <begin position="1"/>
        <end position="30"/>
    </location>
</feature>
<feature type="chain" id="PRO_5045132430" evidence="3">
    <location>
        <begin position="31"/>
        <end position="424"/>
    </location>
</feature>
<evidence type="ECO:0000256" key="2">
    <source>
        <dbReference type="ARBA" id="ARBA00022737"/>
    </source>
</evidence>
<evidence type="ECO:0000256" key="1">
    <source>
        <dbReference type="ARBA" id="ARBA00022441"/>
    </source>
</evidence>
<dbReference type="PROSITE" id="PS51257">
    <property type="entry name" value="PROKAR_LIPOPROTEIN"/>
    <property type="match status" value="1"/>
</dbReference>
<accession>A0ABT5C608</accession>
<evidence type="ECO:0000256" key="3">
    <source>
        <dbReference type="SAM" id="SignalP"/>
    </source>
</evidence>
<dbReference type="InterPro" id="IPR006652">
    <property type="entry name" value="Kelch_1"/>
</dbReference>
<evidence type="ECO:0000313" key="4">
    <source>
        <dbReference type="EMBL" id="MDC0681393.1"/>
    </source>
</evidence>
<evidence type="ECO:0000313" key="5">
    <source>
        <dbReference type="Proteomes" id="UP001217485"/>
    </source>
</evidence>
<dbReference type="InterPro" id="IPR015915">
    <property type="entry name" value="Kelch-typ_b-propeller"/>
</dbReference>
<dbReference type="SUPFAM" id="SSF117281">
    <property type="entry name" value="Kelch motif"/>
    <property type="match status" value="2"/>
</dbReference>
<keyword evidence="5" id="KW-1185">Reference proteome</keyword>
<dbReference type="RefSeq" id="WP_272098461.1">
    <property type="nucleotide sequence ID" value="NZ_JAQNDK010000003.1"/>
</dbReference>